<proteinExistence type="predicted"/>
<protein>
    <submittedName>
        <fullName evidence="1">Phage head-tail adapter protein</fullName>
    </submittedName>
</protein>
<organism evidence="1 2">
    <name type="scientific">Sutcliffiella horikoshii</name>
    <dbReference type="NCBI Taxonomy" id="79883"/>
    <lineage>
        <taxon>Bacteria</taxon>
        <taxon>Bacillati</taxon>
        <taxon>Bacillota</taxon>
        <taxon>Bacilli</taxon>
        <taxon>Bacillales</taxon>
        <taxon>Bacillaceae</taxon>
        <taxon>Sutcliffiella</taxon>
    </lineage>
</organism>
<evidence type="ECO:0000313" key="2">
    <source>
        <dbReference type="Proteomes" id="UP000322524"/>
    </source>
</evidence>
<dbReference type="AlphaFoldDB" id="A0A5D4T1E1"/>
<accession>A0A5D4T1E1</accession>
<evidence type="ECO:0000313" key="1">
    <source>
        <dbReference type="EMBL" id="TYS69195.1"/>
    </source>
</evidence>
<gene>
    <name evidence="1" type="ORF">FZC76_06855</name>
</gene>
<dbReference type="EMBL" id="VTEV01000003">
    <property type="protein sequence ID" value="TYS69195.1"/>
    <property type="molecule type" value="Genomic_DNA"/>
</dbReference>
<comment type="caution">
    <text evidence="1">The sequence shown here is derived from an EMBL/GenBank/DDBJ whole genome shotgun (WGS) entry which is preliminary data.</text>
</comment>
<dbReference type="OrthoDB" id="2051942at2"/>
<name>A0A5D4T1E1_9BACI</name>
<reference evidence="1 2" key="1">
    <citation type="submission" date="2019-08" db="EMBL/GenBank/DDBJ databases">
        <title>Bacillus genomes from the desert of Cuatro Cienegas, Coahuila.</title>
        <authorList>
            <person name="Olmedo-Alvarez G."/>
        </authorList>
    </citation>
    <scope>NUCLEOTIDE SEQUENCE [LARGE SCALE GENOMIC DNA]</scope>
    <source>
        <strain evidence="1 2">CH28_1T</strain>
    </source>
</reference>
<dbReference type="Proteomes" id="UP000322524">
    <property type="component" value="Unassembled WGS sequence"/>
</dbReference>
<sequence length="110" mass="12591">MVFDHELILISLSPAENSMGDPIVEETSVTVLCDVQAITRSEHYAAATHGLKPELTFVLNKYEYEGQRLVEFENVRYRVIRHYFTKTQKDFADFESVELVCEGLMNNAST</sequence>